<evidence type="ECO:0000256" key="4">
    <source>
        <dbReference type="ARBA" id="ARBA00010561"/>
    </source>
</evidence>
<sequence length="247" mass="25816">MYITPVQRKFLGPVLALLQFCTVLPLGAPQDFEQFGRRSYLYPIAGYVTGGIAGGVAFLIPNPSIRAAVALGALLLVTGCNHLDGLLDFGDGLMAHGSREKRVQALTDRQIGAGGVAMGMTVLLLAYSALISVPHLFWAVLAAEVFAKYAMAALTAWGKPFREGIQSYLYGFSRPAFPVYAAVFCLPLLLTPIGWAGLAAAAGATLAALTLMLLLARRLFGGVNGDVVGATGMLTFALVLAVLALAG</sequence>
<protein>
    <recommendedName>
        <fullName evidence="6 19">Adenosylcobinamide-GDP ribazoletransferase</fullName>
        <ecNumber evidence="5 19">2.7.8.26</ecNumber>
    </recommendedName>
    <alternativeName>
        <fullName evidence="16 19">Cobalamin synthase</fullName>
    </alternativeName>
    <alternativeName>
        <fullName evidence="15 19">Cobalamin-5'-phosphate synthase</fullName>
    </alternativeName>
</protein>
<evidence type="ECO:0000256" key="14">
    <source>
        <dbReference type="ARBA" id="ARBA00025228"/>
    </source>
</evidence>
<feature type="transmembrane region" description="Helical" evidence="19">
    <location>
        <begin position="227"/>
        <end position="246"/>
    </location>
</feature>
<evidence type="ECO:0000256" key="9">
    <source>
        <dbReference type="ARBA" id="ARBA00022679"/>
    </source>
</evidence>
<feature type="transmembrane region" description="Helical" evidence="19">
    <location>
        <begin position="169"/>
        <end position="189"/>
    </location>
</feature>
<feature type="transmembrane region" description="Helical" evidence="19">
    <location>
        <begin position="111"/>
        <end position="130"/>
    </location>
</feature>
<dbReference type="eggNOG" id="arCOG04338">
    <property type="taxonomic scope" value="Archaea"/>
</dbReference>
<evidence type="ECO:0000256" key="8">
    <source>
        <dbReference type="ARBA" id="ARBA00022573"/>
    </source>
</evidence>
<dbReference type="GO" id="GO:0005886">
    <property type="term" value="C:plasma membrane"/>
    <property type="evidence" value="ECO:0007669"/>
    <property type="project" value="UniProtKB-SubCell"/>
</dbReference>
<evidence type="ECO:0000256" key="6">
    <source>
        <dbReference type="ARBA" id="ARBA00015850"/>
    </source>
</evidence>
<dbReference type="RefSeq" id="WP_012618182.1">
    <property type="nucleotide sequence ID" value="NC_011832.1"/>
</dbReference>
<dbReference type="GO" id="GO:0009236">
    <property type="term" value="P:cobalamin biosynthetic process"/>
    <property type="evidence" value="ECO:0007669"/>
    <property type="project" value="UniProtKB-UniRule"/>
</dbReference>
<keyword evidence="21" id="KW-1185">Reference proteome</keyword>
<keyword evidence="7 19" id="KW-1003">Cell membrane</keyword>
<keyword evidence="11 19" id="KW-0460">Magnesium</keyword>
<evidence type="ECO:0000256" key="7">
    <source>
        <dbReference type="ARBA" id="ARBA00022475"/>
    </source>
</evidence>
<dbReference type="EC" id="2.7.8.26" evidence="5 19"/>
<evidence type="ECO:0000256" key="5">
    <source>
        <dbReference type="ARBA" id="ARBA00013200"/>
    </source>
</evidence>
<keyword evidence="12 19" id="KW-1133">Transmembrane helix</keyword>
<evidence type="ECO:0000256" key="3">
    <source>
        <dbReference type="ARBA" id="ARBA00004663"/>
    </source>
</evidence>
<dbReference type="GeneID" id="7271095"/>
<feature type="transmembrane region" description="Helical" evidence="19">
    <location>
        <begin position="12"/>
        <end position="28"/>
    </location>
</feature>
<keyword evidence="9 19" id="KW-0808">Transferase</keyword>
<accession>B8GIQ0</accession>
<dbReference type="HAMAP" id="MF_00719">
    <property type="entry name" value="CobS"/>
    <property type="match status" value="1"/>
</dbReference>
<evidence type="ECO:0000256" key="15">
    <source>
        <dbReference type="ARBA" id="ARBA00032605"/>
    </source>
</evidence>
<dbReference type="Proteomes" id="UP000002457">
    <property type="component" value="Chromosome"/>
</dbReference>
<dbReference type="STRING" id="521011.Mpal_1550"/>
<comment type="catalytic activity">
    <reaction evidence="18 19">
        <text>alpha-ribazole 5'-phosphate + adenosylcob(III)inamide-GDP = adenosylcob(III)alamin 5'-phosphate + GMP + H(+)</text>
        <dbReference type="Rhea" id="RHEA:23560"/>
        <dbReference type="ChEBI" id="CHEBI:15378"/>
        <dbReference type="ChEBI" id="CHEBI:57918"/>
        <dbReference type="ChEBI" id="CHEBI:58115"/>
        <dbReference type="ChEBI" id="CHEBI:60487"/>
        <dbReference type="ChEBI" id="CHEBI:60493"/>
        <dbReference type="EC" id="2.7.8.26"/>
    </reaction>
</comment>
<evidence type="ECO:0000256" key="10">
    <source>
        <dbReference type="ARBA" id="ARBA00022692"/>
    </source>
</evidence>
<dbReference type="PANTHER" id="PTHR34148">
    <property type="entry name" value="ADENOSYLCOBINAMIDE-GDP RIBAZOLETRANSFERASE"/>
    <property type="match status" value="1"/>
</dbReference>
<dbReference type="GO" id="GO:0051073">
    <property type="term" value="F:adenosylcobinamide-GDP ribazoletransferase activity"/>
    <property type="evidence" value="ECO:0007669"/>
    <property type="project" value="UniProtKB-UniRule"/>
</dbReference>
<dbReference type="UniPathway" id="UPA00148">
    <property type="reaction ID" value="UER00238"/>
</dbReference>
<feature type="transmembrane region" description="Helical" evidence="19">
    <location>
        <begin position="136"/>
        <end position="157"/>
    </location>
</feature>
<dbReference type="InterPro" id="IPR003805">
    <property type="entry name" value="CobS"/>
</dbReference>
<evidence type="ECO:0000256" key="2">
    <source>
        <dbReference type="ARBA" id="ARBA00004651"/>
    </source>
</evidence>
<name>B8GIQ0_METPE</name>
<evidence type="ECO:0000256" key="18">
    <source>
        <dbReference type="ARBA" id="ARBA00049504"/>
    </source>
</evidence>
<dbReference type="NCBIfam" id="TIGR00317">
    <property type="entry name" value="cobS"/>
    <property type="match status" value="1"/>
</dbReference>
<keyword evidence="8 19" id="KW-0169">Cobalamin biosynthesis</keyword>
<evidence type="ECO:0000313" key="21">
    <source>
        <dbReference type="Proteomes" id="UP000002457"/>
    </source>
</evidence>
<dbReference type="Pfam" id="PF02654">
    <property type="entry name" value="CobS"/>
    <property type="match status" value="1"/>
</dbReference>
<comment type="catalytic activity">
    <reaction evidence="17 19">
        <text>alpha-ribazole + adenosylcob(III)inamide-GDP = adenosylcob(III)alamin + GMP + H(+)</text>
        <dbReference type="Rhea" id="RHEA:16049"/>
        <dbReference type="ChEBI" id="CHEBI:10329"/>
        <dbReference type="ChEBI" id="CHEBI:15378"/>
        <dbReference type="ChEBI" id="CHEBI:18408"/>
        <dbReference type="ChEBI" id="CHEBI:58115"/>
        <dbReference type="ChEBI" id="CHEBI:60487"/>
        <dbReference type="EC" id="2.7.8.26"/>
    </reaction>
</comment>
<dbReference type="KEGG" id="mpl:Mpal_1550"/>
<evidence type="ECO:0000256" key="12">
    <source>
        <dbReference type="ARBA" id="ARBA00022989"/>
    </source>
</evidence>
<dbReference type="EMBL" id="CP001338">
    <property type="protein sequence ID" value="ACL16863.1"/>
    <property type="molecule type" value="Genomic_DNA"/>
</dbReference>
<gene>
    <name evidence="19" type="primary">cobS</name>
    <name evidence="20" type="ordered locus">Mpal_1550</name>
</gene>
<comment type="function">
    <text evidence="14 19">Joins adenosylcobinamide-GDP and alpha-ribazole to generate adenosylcobalamin (Ado-cobalamin). Also synthesizes adenosylcobalamin 5'-phosphate from adenosylcobinamide-GDP and alpha-ribazole 5'-phosphate.</text>
</comment>
<evidence type="ECO:0000256" key="13">
    <source>
        <dbReference type="ARBA" id="ARBA00023136"/>
    </source>
</evidence>
<keyword evidence="13 19" id="KW-0472">Membrane</keyword>
<evidence type="ECO:0000256" key="19">
    <source>
        <dbReference type="HAMAP-Rule" id="MF_00719"/>
    </source>
</evidence>
<reference evidence="20 21" key="1">
    <citation type="journal article" date="2015" name="Genome Announc.">
        <title>Complete Genome Sequence of Methanosphaerula palustris E1-9CT, a Hydrogenotrophic Methanogen Isolated from a Minerotrophic Fen Peatland.</title>
        <authorList>
            <person name="Cadillo-Quiroz H."/>
            <person name="Browne P."/>
            <person name="Kyrpides N."/>
            <person name="Woyke T."/>
            <person name="Goodwin L."/>
            <person name="Detter C."/>
            <person name="Yavitt J.B."/>
            <person name="Zinder S.H."/>
        </authorList>
    </citation>
    <scope>NUCLEOTIDE SEQUENCE [LARGE SCALE GENOMIC DNA]</scope>
    <source>
        <strain evidence="21">ATCC BAA-1556 / DSM 19958 / E1-9c</strain>
    </source>
</reference>
<organism evidence="20 21">
    <name type="scientific">Methanosphaerula palustris (strain ATCC BAA-1556 / DSM 19958 / E1-9c)</name>
    <dbReference type="NCBI Taxonomy" id="521011"/>
    <lineage>
        <taxon>Archaea</taxon>
        <taxon>Methanobacteriati</taxon>
        <taxon>Methanobacteriota</taxon>
        <taxon>Stenosarchaea group</taxon>
        <taxon>Methanomicrobia</taxon>
        <taxon>Methanomicrobiales</taxon>
        <taxon>Methanoregulaceae</taxon>
        <taxon>Methanosphaerula</taxon>
    </lineage>
</organism>
<evidence type="ECO:0000256" key="1">
    <source>
        <dbReference type="ARBA" id="ARBA00001946"/>
    </source>
</evidence>
<dbReference type="HOGENOM" id="CLU_057426_2_0_2"/>
<dbReference type="PANTHER" id="PTHR34148:SF1">
    <property type="entry name" value="ADENOSYLCOBINAMIDE-GDP RIBAZOLETRANSFERASE"/>
    <property type="match status" value="1"/>
</dbReference>
<keyword evidence="10 19" id="KW-0812">Transmembrane</keyword>
<evidence type="ECO:0000256" key="17">
    <source>
        <dbReference type="ARBA" id="ARBA00048623"/>
    </source>
</evidence>
<dbReference type="AlphaFoldDB" id="B8GIQ0"/>
<evidence type="ECO:0000313" key="20">
    <source>
        <dbReference type="EMBL" id="ACL16863.1"/>
    </source>
</evidence>
<feature type="transmembrane region" description="Helical" evidence="19">
    <location>
        <begin position="40"/>
        <end position="61"/>
    </location>
</feature>
<comment type="subcellular location">
    <subcellularLocation>
        <location evidence="2 19">Cell membrane</location>
        <topology evidence="2 19">Multi-pass membrane protein</topology>
    </subcellularLocation>
</comment>
<feature type="transmembrane region" description="Helical" evidence="19">
    <location>
        <begin position="195"/>
        <end position="215"/>
    </location>
</feature>
<evidence type="ECO:0000256" key="16">
    <source>
        <dbReference type="ARBA" id="ARBA00032853"/>
    </source>
</evidence>
<dbReference type="GO" id="GO:0008818">
    <property type="term" value="F:cobalamin 5'-phosphate synthase activity"/>
    <property type="evidence" value="ECO:0007669"/>
    <property type="project" value="UniProtKB-UniRule"/>
</dbReference>
<proteinExistence type="inferred from homology"/>
<comment type="pathway">
    <text evidence="3 19">Cofactor biosynthesis; adenosylcobalamin biosynthesis; adenosylcobalamin from cob(II)yrinate a,c-diamide: step 7/7.</text>
</comment>
<comment type="similarity">
    <text evidence="4 19">Belongs to the CobS family.</text>
</comment>
<comment type="cofactor">
    <cofactor evidence="1 19">
        <name>Mg(2+)</name>
        <dbReference type="ChEBI" id="CHEBI:18420"/>
    </cofactor>
</comment>
<evidence type="ECO:0000256" key="11">
    <source>
        <dbReference type="ARBA" id="ARBA00022842"/>
    </source>
</evidence>